<feature type="binding site" evidence="6">
    <location>
        <position position="336"/>
    </location>
    <ligand>
        <name>Zn(2+)</name>
        <dbReference type="ChEBI" id="CHEBI:29105"/>
        <label>1</label>
    </ligand>
</feature>
<dbReference type="Ensembl" id="ENSCCRT00000120310.1">
    <property type="protein sequence ID" value="ENSCCRP00000118954.1"/>
    <property type="gene ID" value="ENSCCRG00000076758.1"/>
</dbReference>
<dbReference type="GO" id="GO:0046872">
    <property type="term" value="F:metal ion binding"/>
    <property type="evidence" value="ECO:0007669"/>
    <property type="project" value="UniProtKB-KW"/>
</dbReference>
<dbReference type="Gene3D" id="3.30.160.290">
    <property type="entry name" value="Rag2 PHD finger"/>
    <property type="match status" value="1"/>
</dbReference>
<dbReference type="SUPFAM" id="SSF50965">
    <property type="entry name" value="Galactose oxidase, central domain"/>
    <property type="match status" value="1"/>
</dbReference>
<reference evidence="9" key="1">
    <citation type="submission" date="2025-08" db="UniProtKB">
        <authorList>
            <consortium name="Ensembl"/>
        </authorList>
    </citation>
    <scope>IDENTIFICATION</scope>
</reference>
<dbReference type="SUPFAM" id="SSF57903">
    <property type="entry name" value="FYVE/PHD zinc finger"/>
    <property type="match status" value="1"/>
</dbReference>
<feature type="binding site" evidence="6">
    <location>
        <position position="340"/>
    </location>
    <ligand>
        <name>Zn(2+)</name>
        <dbReference type="ChEBI" id="CHEBI:29105"/>
        <label>1</label>
    </ligand>
</feature>
<dbReference type="PANTHER" id="PTHR10960">
    <property type="entry name" value="V D J RECOMBINATION-ACTIVATING PROTEIN 2"/>
    <property type="match status" value="1"/>
</dbReference>
<organism evidence="9 10">
    <name type="scientific">Cyprinus carpio carpio</name>
    <dbReference type="NCBI Taxonomy" id="630221"/>
    <lineage>
        <taxon>Eukaryota</taxon>
        <taxon>Metazoa</taxon>
        <taxon>Chordata</taxon>
        <taxon>Craniata</taxon>
        <taxon>Vertebrata</taxon>
        <taxon>Euteleostomi</taxon>
        <taxon>Actinopterygii</taxon>
        <taxon>Neopterygii</taxon>
        <taxon>Teleostei</taxon>
        <taxon>Ostariophysi</taxon>
        <taxon>Cypriniformes</taxon>
        <taxon>Cyprinidae</taxon>
        <taxon>Cyprininae</taxon>
        <taxon>Cyprinus</taxon>
    </lineage>
</organism>
<evidence type="ECO:0000256" key="5">
    <source>
        <dbReference type="ARBA" id="ARBA00023242"/>
    </source>
</evidence>
<feature type="domain" description="Recombination activating protein 2 PHD" evidence="8">
    <location>
        <begin position="342"/>
        <end position="383"/>
    </location>
</feature>
<evidence type="ECO:0000256" key="6">
    <source>
        <dbReference type="PIRSR" id="PIRSR604321-1"/>
    </source>
</evidence>
<feature type="binding site" evidence="6">
    <location>
        <position position="373"/>
    </location>
    <ligand>
        <name>Zn(2+)</name>
        <dbReference type="ChEBI" id="CHEBI:29105"/>
        <label>1</label>
    </ligand>
</feature>
<comment type="similarity">
    <text evidence="2">Belongs to the RAG2 family.</text>
</comment>
<comment type="subcellular location">
    <subcellularLocation>
        <location evidence="1">Nucleus</location>
    </subcellularLocation>
</comment>
<feature type="binding site" evidence="6">
    <location>
        <position position="347"/>
    </location>
    <ligand>
        <name>Zn(2+)</name>
        <dbReference type="ChEBI" id="CHEBI:29105"/>
        <label>1</label>
    </ligand>
</feature>
<dbReference type="InterPro" id="IPR004321">
    <property type="entry name" value="RAG2"/>
</dbReference>
<dbReference type="Pfam" id="PF13341">
    <property type="entry name" value="RAG2_PHD"/>
    <property type="match status" value="1"/>
</dbReference>
<reference evidence="9" key="2">
    <citation type="submission" date="2025-09" db="UniProtKB">
        <authorList>
            <consortium name="Ensembl"/>
        </authorList>
    </citation>
    <scope>IDENTIFICATION</scope>
</reference>
<dbReference type="InterPro" id="IPR025162">
    <property type="entry name" value="RAG2_PHD"/>
</dbReference>
<feature type="region of interest" description="Disordered" evidence="7">
    <location>
        <begin position="305"/>
        <end position="326"/>
    </location>
</feature>
<keyword evidence="6" id="KW-0862">Zinc</keyword>
<evidence type="ECO:0000256" key="2">
    <source>
        <dbReference type="ARBA" id="ARBA00008254"/>
    </source>
</evidence>
<dbReference type="GO" id="GO:0005634">
    <property type="term" value="C:nucleus"/>
    <property type="evidence" value="ECO:0007669"/>
    <property type="project" value="UniProtKB-SubCell"/>
</dbReference>
<sequence length="421" mass="47420">VLVFIQTCVSCAQTAVVTIRFYNYSNECPTGIFGVRIKKELKLRAISFSNNSSYLPPLRCPAIAHFEAHDGSPECYLIYGGQTPNNKLSSSLYMLSIDCRGCNQKVTLRCPEKELVGDVPSAQYGHTLSEIHSRGKNACILFGGRSYMSPTKRTTENWDSVVDFWLLYGPHSRMASHIDLAREDCVYFLGAHILSSDCRPPRLIHLRVELLLGSPVLTCTVLPEGLAITSAIVTRVGYHEYIVFSSYQSETQKHMECTYIGQDDVRVHMEPREPPQWTSEITHSHIWFGGSLGKGSALIAIPSEGNPLEYSSDGEGDTYNEEDEEDESQTGYWIKCCLTCEGGHWVHAQCMELPESLLLCLSQDNSKYFCLDHGELPKQEMTPLRQMLPVKRVPMKMTHRKAPVSMKMTPAKKSFLQRLFD</sequence>
<evidence type="ECO:0000313" key="10">
    <source>
        <dbReference type="Proteomes" id="UP001108240"/>
    </source>
</evidence>
<protein>
    <recommendedName>
        <fullName evidence="3">V(D)J recombination-activating protein 2</fullName>
    </recommendedName>
</protein>
<feature type="compositionally biased region" description="Acidic residues" evidence="7">
    <location>
        <begin position="312"/>
        <end position="326"/>
    </location>
</feature>
<keyword evidence="5" id="KW-0539">Nucleus</keyword>
<evidence type="ECO:0000256" key="3">
    <source>
        <dbReference type="ARBA" id="ARBA00021275"/>
    </source>
</evidence>
<evidence type="ECO:0000256" key="4">
    <source>
        <dbReference type="ARBA" id="ARBA00023172"/>
    </source>
</evidence>
<dbReference type="AlphaFoldDB" id="A0A9J7YFF5"/>
<keyword evidence="4" id="KW-0233">DNA recombination</keyword>
<dbReference type="GO" id="GO:0033151">
    <property type="term" value="P:V(D)J recombination"/>
    <property type="evidence" value="ECO:0007669"/>
    <property type="project" value="TreeGrafter"/>
</dbReference>
<accession>A0A9J7YFF5</accession>
<dbReference type="GO" id="GO:0043565">
    <property type="term" value="F:sequence-specific DNA binding"/>
    <property type="evidence" value="ECO:0007669"/>
    <property type="project" value="TreeGrafter"/>
</dbReference>
<feature type="binding site" evidence="6">
    <location>
        <position position="350"/>
    </location>
    <ligand>
        <name>Zn(2+)</name>
        <dbReference type="ChEBI" id="CHEBI:29105"/>
        <label>1</label>
    </ligand>
</feature>
<feature type="binding site" evidence="6">
    <location>
        <position position="344"/>
    </location>
    <ligand>
        <name>Zn(2+)</name>
        <dbReference type="ChEBI" id="CHEBI:29105"/>
        <label>1</label>
    </ligand>
</feature>
<dbReference type="Proteomes" id="UP001108240">
    <property type="component" value="Unplaced"/>
</dbReference>
<evidence type="ECO:0000256" key="1">
    <source>
        <dbReference type="ARBA" id="ARBA00004123"/>
    </source>
</evidence>
<keyword evidence="10" id="KW-1185">Reference proteome</keyword>
<proteinExistence type="inferred from homology"/>
<dbReference type="InterPro" id="IPR011011">
    <property type="entry name" value="Znf_FYVE_PHD"/>
</dbReference>
<dbReference type="InterPro" id="IPR011043">
    <property type="entry name" value="Gal_Oxase/kelch_b-propeller"/>
</dbReference>
<evidence type="ECO:0000256" key="7">
    <source>
        <dbReference type="SAM" id="MobiDB-lite"/>
    </source>
</evidence>
<evidence type="ECO:0000259" key="8">
    <source>
        <dbReference type="Pfam" id="PF13341"/>
    </source>
</evidence>
<name>A0A9J7YFF5_CYPCA</name>
<dbReference type="GeneTree" id="ENSGT00390000012559"/>
<dbReference type="Pfam" id="PF03089">
    <property type="entry name" value="RAG2"/>
    <property type="match status" value="1"/>
</dbReference>
<feature type="binding site" evidence="6">
    <location>
        <position position="370"/>
    </location>
    <ligand>
        <name>Zn(2+)</name>
        <dbReference type="ChEBI" id="CHEBI:29105"/>
        <label>1</label>
    </ligand>
</feature>
<dbReference type="PANTHER" id="PTHR10960:SF0">
    <property type="entry name" value="V(D)J RECOMBINATION-ACTIVATING PROTEIN 2"/>
    <property type="match status" value="1"/>
</dbReference>
<dbReference type="GO" id="GO:0097519">
    <property type="term" value="C:DNA recombinase complex"/>
    <property type="evidence" value="ECO:0007669"/>
    <property type="project" value="TreeGrafter"/>
</dbReference>
<evidence type="ECO:0000313" key="9">
    <source>
        <dbReference type="Ensembl" id="ENSCCRP00000118954.1"/>
    </source>
</evidence>
<keyword evidence="6" id="KW-0479">Metal-binding</keyword>